<dbReference type="PROSITE" id="PS50294">
    <property type="entry name" value="WD_REPEATS_REGION"/>
    <property type="match status" value="2"/>
</dbReference>
<comment type="caution">
    <text evidence="6">The sequence shown here is derived from an EMBL/GenBank/DDBJ whole genome shotgun (WGS) entry which is preliminary data.</text>
</comment>
<dbReference type="InterPro" id="IPR019775">
    <property type="entry name" value="WD40_repeat_CS"/>
</dbReference>
<protein>
    <recommendedName>
        <fullName evidence="5">EIPR1-like beta-propeller domain-containing protein</fullName>
    </recommendedName>
</protein>
<evidence type="ECO:0000313" key="6">
    <source>
        <dbReference type="EMBL" id="TDH66720.1"/>
    </source>
</evidence>
<dbReference type="GO" id="GO:0016567">
    <property type="term" value="P:protein ubiquitination"/>
    <property type="evidence" value="ECO:0007669"/>
    <property type="project" value="TreeGrafter"/>
</dbReference>
<evidence type="ECO:0000256" key="3">
    <source>
        <dbReference type="ARBA" id="ARBA00022737"/>
    </source>
</evidence>
<proteinExistence type="inferred from homology"/>
<reference evidence="6 7" key="1">
    <citation type="journal article" date="2021" name="Genome Biol.">
        <title>AFLAP: assembly-free linkage analysis pipeline using k-mers from genome sequencing data.</title>
        <authorList>
            <person name="Fletcher K."/>
            <person name="Zhang L."/>
            <person name="Gil J."/>
            <person name="Han R."/>
            <person name="Cavanaugh K."/>
            <person name="Michelmore R."/>
        </authorList>
    </citation>
    <scope>NUCLEOTIDE SEQUENCE [LARGE SCALE GENOMIC DNA]</scope>
    <source>
        <strain evidence="6 7">SF5</strain>
    </source>
</reference>
<dbReference type="Gene3D" id="2.130.10.10">
    <property type="entry name" value="YVTN repeat-like/Quinoprotein amine dehydrogenase"/>
    <property type="match status" value="1"/>
</dbReference>
<dbReference type="PROSITE" id="PS00678">
    <property type="entry name" value="WD_REPEATS_1"/>
    <property type="match status" value="1"/>
</dbReference>
<dbReference type="GeneID" id="94349723"/>
<evidence type="ECO:0000256" key="1">
    <source>
        <dbReference type="ARBA" id="ARBA00005672"/>
    </source>
</evidence>
<dbReference type="EMBL" id="SHOA02000013">
    <property type="protein sequence ID" value="TDH66720.1"/>
    <property type="molecule type" value="Genomic_DNA"/>
</dbReference>
<dbReference type="OrthoDB" id="196957at2759"/>
<dbReference type="InterPro" id="IPR059104">
    <property type="entry name" value="Beta-prop_EIPR1-like"/>
</dbReference>
<dbReference type="InterPro" id="IPR036322">
    <property type="entry name" value="WD40_repeat_dom_sf"/>
</dbReference>
<dbReference type="InterPro" id="IPR001680">
    <property type="entry name" value="WD40_rpt"/>
</dbReference>
<dbReference type="SUPFAM" id="SSF50978">
    <property type="entry name" value="WD40 repeat-like"/>
    <property type="match status" value="1"/>
</dbReference>
<dbReference type="KEGG" id="blac:94349723"/>
<evidence type="ECO:0000313" key="7">
    <source>
        <dbReference type="Proteomes" id="UP000294530"/>
    </source>
</evidence>
<feature type="domain" description="EIPR1-like beta-propeller" evidence="5">
    <location>
        <begin position="12"/>
        <end position="292"/>
    </location>
</feature>
<evidence type="ECO:0000259" key="5">
    <source>
        <dbReference type="Pfam" id="PF23609"/>
    </source>
</evidence>
<keyword evidence="3" id="KW-0677">Repeat</keyword>
<keyword evidence="7" id="KW-1185">Reference proteome</keyword>
<dbReference type="InterPro" id="IPR040323">
    <property type="entry name" value="EIPR1"/>
</dbReference>
<evidence type="ECO:0000256" key="2">
    <source>
        <dbReference type="ARBA" id="ARBA00022574"/>
    </source>
</evidence>
<dbReference type="SMART" id="SM00320">
    <property type="entry name" value="WD40"/>
    <property type="match status" value="5"/>
</dbReference>
<dbReference type="InterPro" id="IPR015943">
    <property type="entry name" value="WD40/YVTN_repeat-like_dom_sf"/>
</dbReference>
<comment type="similarity">
    <text evidence="1">Belongs to the WD repeat EIPR1 family.</text>
</comment>
<dbReference type="RefSeq" id="XP_067816219.1">
    <property type="nucleotide sequence ID" value="XM_067964052.1"/>
</dbReference>
<keyword evidence="2 4" id="KW-0853">WD repeat</keyword>
<accession>A0A976ICQ1</accession>
<feature type="repeat" description="WD" evidence="4">
    <location>
        <begin position="216"/>
        <end position="251"/>
    </location>
</feature>
<evidence type="ECO:0000256" key="4">
    <source>
        <dbReference type="PROSITE-ProRule" id="PRU00221"/>
    </source>
</evidence>
<dbReference type="Proteomes" id="UP000294530">
    <property type="component" value="Unassembled WGS sequence"/>
</dbReference>
<dbReference type="AlphaFoldDB" id="A0A976ICQ1"/>
<dbReference type="PANTHER" id="PTHR14205:SF15">
    <property type="entry name" value="EARP AND GARP COMPLEX-INTERACTING PROTEIN 1"/>
    <property type="match status" value="1"/>
</dbReference>
<dbReference type="PANTHER" id="PTHR14205">
    <property type="entry name" value="WD-REPEAT PROTEIN"/>
    <property type="match status" value="1"/>
</dbReference>
<feature type="repeat" description="WD" evidence="4">
    <location>
        <begin position="260"/>
        <end position="296"/>
    </location>
</feature>
<name>A0A976ICQ1_BRELC</name>
<gene>
    <name evidence="6" type="ORF">CCR75_005978</name>
</gene>
<sequence>MFTISSDANCHFQVRTLEPVRSETDYAQYFVGTSTLNQPNKISDDGDDVITRQVFSHPGEVLNLAPSPQDRQLLVTCSKQRGKQAKALLWKLPQRIDSQIHIEEKGRTATTKDLEQLAPFPEQKLPVSEVVWDATADTPTLASSHETLLRKWSLDGGSLETHAQLELDVSTTEGTTKKGASALVWDPHHSSQLAFALGGGVLMWDLRVKQHSVSIKSAHLSSTLSLDFNPNKPYMLASGGDDGKIKFWDLRFAQKPVLAMNAHSHWVYSVRYHPLHDQLVLSGSSDATLALWRVSSISSSPFVDLDELDLMDETAGEAAVADTLLRRIEEHDDTVYAARWATGGDAWKFASLSYDGRFAVNHVPSTEKYKILL</sequence>
<organism evidence="6 7">
    <name type="scientific">Bremia lactucae</name>
    <name type="common">Lettuce downy mildew</name>
    <dbReference type="NCBI Taxonomy" id="4779"/>
    <lineage>
        <taxon>Eukaryota</taxon>
        <taxon>Sar</taxon>
        <taxon>Stramenopiles</taxon>
        <taxon>Oomycota</taxon>
        <taxon>Peronosporomycetes</taxon>
        <taxon>Peronosporales</taxon>
        <taxon>Peronosporaceae</taxon>
        <taxon>Bremia</taxon>
    </lineage>
</organism>
<dbReference type="Pfam" id="PF23609">
    <property type="entry name" value="Beta-prop_EIPR1"/>
    <property type="match status" value="1"/>
</dbReference>
<dbReference type="PROSITE" id="PS50082">
    <property type="entry name" value="WD_REPEATS_2"/>
    <property type="match status" value="2"/>
</dbReference>